<keyword evidence="2" id="KW-0732">Signal</keyword>
<dbReference type="Proteomes" id="UP001501752">
    <property type="component" value="Unassembled WGS sequence"/>
</dbReference>
<keyword evidence="4" id="KW-1185">Reference proteome</keyword>
<accession>A0ABP9ECW4</accession>
<protein>
    <submittedName>
        <fullName evidence="3">Uncharacterized protein</fullName>
    </submittedName>
</protein>
<evidence type="ECO:0000256" key="2">
    <source>
        <dbReference type="SAM" id="SignalP"/>
    </source>
</evidence>
<feature type="signal peptide" evidence="2">
    <location>
        <begin position="1"/>
        <end position="33"/>
    </location>
</feature>
<dbReference type="RefSeq" id="WP_345699768.1">
    <property type="nucleotide sequence ID" value="NZ_BAABIS010000001.1"/>
</dbReference>
<dbReference type="InterPro" id="IPR006311">
    <property type="entry name" value="TAT_signal"/>
</dbReference>
<organism evidence="3 4">
    <name type="scientific">Kitasatospora terrestris</name>
    <dbReference type="NCBI Taxonomy" id="258051"/>
    <lineage>
        <taxon>Bacteria</taxon>
        <taxon>Bacillati</taxon>
        <taxon>Actinomycetota</taxon>
        <taxon>Actinomycetes</taxon>
        <taxon>Kitasatosporales</taxon>
        <taxon>Streptomycetaceae</taxon>
        <taxon>Kitasatospora</taxon>
    </lineage>
</organism>
<reference evidence="4" key="1">
    <citation type="journal article" date="2019" name="Int. J. Syst. Evol. Microbiol.">
        <title>The Global Catalogue of Microorganisms (GCM) 10K type strain sequencing project: providing services to taxonomists for standard genome sequencing and annotation.</title>
        <authorList>
            <consortium name="The Broad Institute Genomics Platform"/>
            <consortium name="The Broad Institute Genome Sequencing Center for Infectious Disease"/>
            <person name="Wu L."/>
            <person name="Ma J."/>
        </authorList>
    </citation>
    <scope>NUCLEOTIDE SEQUENCE [LARGE SCALE GENOMIC DNA]</scope>
    <source>
        <strain evidence="4">JCM 13006</strain>
    </source>
</reference>
<feature type="compositionally biased region" description="Low complexity" evidence="1">
    <location>
        <begin position="122"/>
        <end position="134"/>
    </location>
</feature>
<feature type="region of interest" description="Disordered" evidence="1">
    <location>
        <begin position="122"/>
        <end position="156"/>
    </location>
</feature>
<evidence type="ECO:0000313" key="4">
    <source>
        <dbReference type="Proteomes" id="UP001501752"/>
    </source>
</evidence>
<evidence type="ECO:0000256" key="1">
    <source>
        <dbReference type="SAM" id="MobiDB-lite"/>
    </source>
</evidence>
<evidence type="ECO:0000313" key="3">
    <source>
        <dbReference type="EMBL" id="GAA4871026.1"/>
    </source>
</evidence>
<comment type="caution">
    <text evidence="3">The sequence shown here is derived from an EMBL/GenBank/DDBJ whole genome shotgun (WGS) entry which is preliminary data.</text>
</comment>
<feature type="chain" id="PRO_5046180790" evidence="2">
    <location>
        <begin position="34"/>
        <end position="277"/>
    </location>
</feature>
<sequence length="277" mass="28453">MSTRSTTLPRRLAAAAAVALSAAALLPAASAHAAPTGPVVPPPSDTITVTQPVGDGTTATLTIVLDKLEGPADTEGANGSAATQAEIAKLTKLIVPAAGDAAGLTAEERALLEADVVSPEAPAEAATGAGKGPAQVAPDGKEIGPGVIDPGRPGGSRAVLKCRDNRSWTDPRGTFYARHNCPYNNINWGYKISPAVQAIITTSVNEQGLRWWKNGHSQPANSHHVVVKSYLFHGTIGKVASWDAIDYQDYMTFGVQVGGRPGRGTLAFAGGLVPVRG</sequence>
<dbReference type="PROSITE" id="PS51318">
    <property type="entry name" value="TAT"/>
    <property type="match status" value="1"/>
</dbReference>
<gene>
    <name evidence="3" type="ORF">GCM10023235_57370</name>
</gene>
<dbReference type="EMBL" id="BAABIS010000001">
    <property type="protein sequence ID" value="GAA4871026.1"/>
    <property type="molecule type" value="Genomic_DNA"/>
</dbReference>
<name>A0ABP9ECW4_9ACTN</name>
<proteinExistence type="predicted"/>
<feature type="region of interest" description="Disordered" evidence="1">
    <location>
        <begin position="33"/>
        <end position="53"/>
    </location>
</feature>